<reference evidence="2 3" key="1">
    <citation type="submission" date="2021-06" db="EMBL/GenBank/DDBJ databases">
        <title>Bradyrhizobium sp. S2-11-4 Genome sequencing.</title>
        <authorList>
            <person name="Jin L."/>
        </authorList>
    </citation>
    <scope>NUCLEOTIDE SEQUENCE [LARGE SCALE GENOMIC DNA]</scope>
    <source>
        <strain evidence="2 3">S2-11-4</strain>
    </source>
</reference>
<dbReference type="InterPro" id="IPR029063">
    <property type="entry name" value="SAM-dependent_MTases_sf"/>
</dbReference>
<dbReference type="PANTHER" id="PTHR43861">
    <property type="entry name" value="TRANS-ACONITATE 2-METHYLTRANSFERASE-RELATED"/>
    <property type="match status" value="1"/>
</dbReference>
<keyword evidence="3" id="KW-1185">Reference proteome</keyword>
<protein>
    <submittedName>
        <fullName evidence="2">Class I SAM-dependent methyltransferase</fullName>
    </submittedName>
</protein>
<dbReference type="SUPFAM" id="SSF53335">
    <property type="entry name" value="S-adenosyl-L-methionine-dependent methyltransferases"/>
    <property type="match status" value="1"/>
</dbReference>
<evidence type="ECO:0000313" key="3">
    <source>
        <dbReference type="Proteomes" id="UP000676951"/>
    </source>
</evidence>
<name>A0A975P3U1_9BRAD</name>
<dbReference type="GO" id="GO:0032259">
    <property type="term" value="P:methylation"/>
    <property type="evidence" value="ECO:0007669"/>
    <property type="project" value="UniProtKB-KW"/>
</dbReference>
<keyword evidence="2" id="KW-0489">Methyltransferase</keyword>
<dbReference type="Gene3D" id="3.40.50.150">
    <property type="entry name" value="Vaccinia Virus protein VP39"/>
    <property type="match status" value="1"/>
</dbReference>
<evidence type="ECO:0000313" key="2">
    <source>
        <dbReference type="EMBL" id="QWG25099.1"/>
    </source>
</evidence>
<accession>A0A975P3U1</accession>
<dbReference type="Pfam" id="PF08241">
    <property type="entry name" value="Methyltransf_11"/>
    <property type="match status" value="1"/>
</dbReference>
<organism evidence="2 3">
    <name type="scientific">Bradyrhizobium sediminis</name>
    <dbReference type="NCBI Taxonomy" id="2840469"/>
    <lineage>
        <taxon>Bacteria</taxon>
        <taxon>Pseudomonadati</taxon>
        <taxon>Pseudomonadota</taxon>
        <taxon>Alphaproteobacteria</taxon>
        <taxon>Hyphomicrobiales</taxon>
        <taxon>Nitrobacteraceae</taxon>
        <taxon>Bradyrhizobium</taxon>
    </lineage>
</organism>
<keyword evidence="2" id="KW-0808">Transferase</keyword>
<dbReference type="CDD" id="cd02440">
    <property type="entry name" value="AdoMet_MTases"/>
    <property type="match status" value="1"/>
</dbReference>
<dbReference type="PANTHER" id="PTHR43861:SF1">
    <property type="entry name" value="TRANS-ACONITATE 2-METHYLTRANSFERASE"/>
    <property type="match status" value="1"/>
</dbReference>
<dbReference type="GO" id="GO:0008757">
    <property type="term" value="F:S-adenosylmethionine-dependent methyltransferase activity"/>
    <property type="evidence" value="ECO:0007669"/>
    <property type="project" value="InterPro"/>
</dbReference>
<dbReference type="RefSeq" id="WP_215605839.1">
    <property type="nucleotide sequence ID" value="NZ_CP076136.1"/>
</dbReference>
<feature type="domain" description="Methyltransferase type 11" evidence="1">
    <location>
        <begin position="57"/>
        <end position="150"/>
    </location>
</feature>
<proteinExistence type="predicted"/>
<evidence type="ECO:0000259" key="1">
    <source>
        <dbReference type="Pfam" id="PF08241"/>
    </source>
</evidence>
<gene>
    <name evidence="2" type="ORF">KMZ93_09580</name>
</gene>
<dbReference type="AlphaFoldDB" id="A0A975P3U1"/>
<dbReference type="EMBL" id="CP076136">
    <property type="protein sequence ID" value="QWG25099.1"/>
    <property type="molecule type" value="Genomic_DNA"/>
</dbReference>
<dbReference type="InterPro" id="IPR013216">
    <property type="entry name" value="Methyltransf_11"/>
</dbReference>
<sequence>MTTGIEQDALRKYSKSEVYNECTITRSLEVSTSDWGSRLLAIKAETLRARVRGRRVLDIGCANGRHLAELADSIARGVGVDFAPRFIEAAKRDFASLTNLSFFVADARDIPLEDASVDIAYSFATLYYIDDIENAYKEIARLLVPGGVAVLELGNANSLATRIARNPQNAHLAQHSKRVIGDHLSALSGAGLGVKSHRAFQILPMWGSISGLLSWTRHPLLDALMNKMVFGRMIDEWVSNLPGLKGLAFRHLIVVEKLD</sequence>
<dbReference type="Proteomes" id="UP000676951">
    <property type="component" value="Chromosome"/>
</dbReference>